<sequence length="242" mass="26435">MEDDHRVWPPGSPRGTPPLPDDPDEPWNPPLRRTAGRDVEPPPWESLPPSARYYGRPATPSPVRRWRWRRRAGAVLALLVAAGLVGALVVVVFRMATPPPVQGRLVDAVAQVTLTLPQGWQEGVVAPVTGFTSVARSERGVVMARAVPHSSQGARTMVADTAQLYSRLLLKGDKVDIVDDRALPQGYTRALRAEYRDVVNRPAYLRVTLLTRPGRSVLLVGLLQPADTASIEALDTVMASVR</sequence>
<keyword evidence="2" id="KW-1133">Transmembrane helix</keyword>
<keyword evidence="2" id="KW-0472">Membrane</keyword>
<protein>
    <submittedName>
        <fullName evidence="3">Uncharacterized protein</fullName>
    </submittedName>
</protein>
<accession>A0A7W8EHU2</accession>
<evidence type="ECO:0000256" key="2">
    <source>
        <dbReference type="SAM" id="Phobius"/>
    </source>
</evidence>
<feature type="compositionally biased region" description="Pro residues" evidence="1">
    <location>
        <begin position="10"/>
        <end position="20"/>
    </location>
</feature>
<evidence type="ECO:0000313" key="4">
    <source>
        <dbReference type="Proteomes" id="UP000568380"/>
    </source>
</evidence>
<feature type="transmembrane region" description="Helical" evidence="2">
    <location>
        <begin position="74"/>
        <end position="96"/>
    </location>
</feature>
<evidence type="ECO:0000313" key="3">
    <source>
        <dbReference type="EMBL" id="MBB5079883.1"/>
    </source>
</evidence>
<name>A0A7W8EHU2_9ACTN</name>
<keyword evidence="2" id="KW-0812">Transmembrane</keyword>
<dbReference type="AlphaFoldDB" id="A0A7W8EHU2"/>
<proteinExistence type="predicted"/>
<dbReference type="Proteomes" id="UP000568380">
    <property type="component" value="Unassembled WGS sequence"/>
</dbReference>
<organism evidence="3 4">
    <name type="scientific">Nonomuraea endophytica</name>
    <dbReference type="NCBI Taxonomy" id="714136"/>
    <lineage>
        <taxon>Bacteria</taxon>
        <taxon>Bacillati</taxon>
        <taxon>Actinomycetota</taxon>
        <taxon>Actinomycetes</taxon>
        <taxon>Streptosporangiales</taxon>
        <taxon>Streptosporangiaceae</taxon>
        <taxon>Nonomuraea</taxon>
    </lineage>
</organism>
<reference evidence="3 4" key="1">
    <citation type="submission" date="2020-08" db="EMBL/GenBank/DDBJ databases">
        <title>Genomic Encyclopedia of Type Strains, Phase IV (KMG-IV): sequencing the most valuable type-strain genomes for metagenomic binning, comparative biology and taxonomic classification.</title>
        <authorList>
            <person name="Goeker M."/>
        </authorList>
    </citation>
    <scope>NUCLEOTIDE SEQUENCE [LARGE SCALE GENOMIC DNA]</scope>
    <source>
        <strain evidence="3 4">DSM 45385</strain>
    </source>
</reference>
<feature type="region of interest" description="Disordered" evidence="1">
    <location>
        <begin position="1"/>
        <end position="59"/>
    </location>
</feature>
<comment type="caution">
    <text evidence="3">The sequence shown here is derived from an EMBL/GenBank/DDBJ whole genome shotgun (WGS) entry which is preliminary data.</text>
</comment>
<gene>
    <name evidence="3" type="ORF">HNR40_005369</name>
</gene>
<keyword evidence="4" id="KW-1185">Reference proteome</keyword>
<dbReference type="EMBL" id="JACHIN010000007">
    <property type="protein sequence ID" value="MBB5079883.1"/>
    <property type="molecule type" value="Genomic_DNA"/>
</dbReference>
<dbReference type="RefSeq" id="WP_184965856.1">
    <property type="nucleotide sequence ID" value="NZ_JACHIN010000007.1"/>
</dbReference>
<evidence type="ECO:0000256" key="1">
    <source>
        <dbReference type="SAM" id="MobiDB-lite"/>
    </source>
</evidence>